<dbReference type="PANTHER" id="PTHR13256">
    <property type="entry name" value="N-ACETYLTRANSFERASE 9"/>
    <property type="match status" value="1"/>
</dbReference>
<keyword evidence="4" id="KW-1185">Reference proteome</keyword>
<proteinExistence type="predicted"/>
<dbReference type="InterPro" id="IPR039135">
    <property type="entry name" value="NAT9-like"/>
</dbReference>
<dbReference type="AlphaFoldDB" id="A0A8C6UBM6"/>
<accession>A0A8C6UBM6</accession>
<protein>
    <recommendedName>
        <fullName evidence="5">N-acetyltransferase 9</fullName>
    </recommendedName>
</protein>
<evidence type="ECO:0000313" key="3">
    <source>
        <dbReference type="Ensembl" id="ENSNMLP00000034223.1"/>
    </source>
</evidence>
<evidence type="ECO:0000313" key="4">
    <source>
        <dbReference type="Proteomes" id="UP000694523"/>
    </source>
</evidence>
<evidence type="ECO:0008006" key="5">
    <source>
        <dbReference type="Google" id="ProtNLM"/>
    </source>
</evidence>
<name>A0A8C6UBM6_9GOBI</name>
<organism evidence="3 4">
    <name type="scientific">Neogobius melanostomus</name>
    <name type="common">round goby</name>
    <dbReference type="NCBI Taxonomy" id="47308"/>
    <lineage>
        <taxon>Eukaryota</taxon>
        <taxon>Metazoa</taxon>
        <taxon>Chordata</taxon>
        <taxon>Craniata</taxon>
        <taxon>Vertebrata</taxon>
        <taxon>Euteleostomi</taxon>
        <taxon>Actinopterygii</taxon>
        <taxon>Neopterygii</taxon>
        <taxon>Teleostei</taxon>
        <taxon>Neoteleostei</taxon>
        <taxon>Acanthomorphata</taxon>
        <taxon>Gobiaria</taxon>
        <taxon>Gobiiformes</taxon>
        <taxon>Gobioidei</taxon>
        <taxon>Gobiidae</taxon>
        <taxon>Benthophilinae</taxon>
        <taxon>Neogobiini</taxon>
        <taxon>Neogobius</taxon>
    </lineage>
</organism>
<reference evidence="3" key="2">
    <citation type="submission" date="2025-09" db="UniProtKB">
        <authorList>
            <consortium name="Ensembl"/>
        </authorList>
    </citation>
    <scope>IDENTIFICATION</scope>
</reference>
<keyword evidence="2" id="KW-0012">Acyltransferase</keyword>
<dbReference type="Gene3D" id="3.40.630.30">
    <property type="match status" value="1"/>
</dbReference>
<evidence type="ECO:0000256" key="1">
    <source>
        <dbReference type="ARBA" id="ARBA00022679"/>
    </source>
</evidence>
<sequence>MRINEDTLLEGHRAVLVPYGPQHVPRYHSWMQSEELQLLTASEPLTLQQEYDMQRSWREDQDSESPTLLIRLFGNVQNVDSYSGKNMEITQMPLAEVAFIRTVHSLCFLVSKIV</sequence>
<dbReference type="Ensembl" id="ENSNMLT00000038113.1">
    <property type="protein sequence ID" value="ENSNMLP00000034223.1"/>
    <property type="gene ID" value="ENSNMLG00000021327.1"/>
</dbReference>
<keyword evidence="1" id="KW-0808">Transferase</keyword>
<dbReference type="Proteomes" id="UP000694523">
    <property type="component" value="Unplaced"/>
</dbReference>
<reference evidence="3" key="1">
    <citation type="submission" date="2025-08" db="UniProtKB">
        <authorList>
            <consortium name="Ensembl"/>
        </authorList>
    </citation>
    <scope>IDENTIFICATION</scope>
</reference>
<dbReference type="PANTHER" id="PTHR13256:SF16">
    <property type="entry name" value="ALPHA_BETA-TUBULIN-N-ACETYLTRANSFERASE 9"/>
    <property type="match status" value="1"/>
</dbReference>
<evidence type="ECO:0000256" key="2">
    <source>
        <dbReference type="ARBA" id="ARBA00023315"/>
    </source>
</evidence>
<dbReference type="GO" id="GO:0008080">
    <property type="term" value="F:N-acetyltransferase activity"/>
    <property type="evidence" value="ECO:0007669"/>
    <property type="project" value="InterPro"/>
</dbReference>